<comment type="similarity">
    <text evidence="3 6">Belongs to the MoeA family.</text>
</comment>
<keyword evidence="6" id="KW-0500">Molybdenum</keyword>
<keyword evidence="6" id="KW-0460">Magnesium</keyword>
<dbReference type="SUPFAM" id="SSF63867">
    <property type="entry name" value="MoeA C-terminal domain-like"/>
    <property type="match status" value="1"/>
</dbReference>
<dbReference type="InterPro" id="IPR038987">
    <property type="entry name" value="MoeA-like"/>
</dbReference>
<dbReference type="InterPro" id="IPR001453">
    <property type="entry name" value="MoaB/Mog_dom"/>
</dbReference>
<dbReference type="Pfam" id="PF00994">
    <property type="entry name" value="MoCF_biosynth"/>
    <property type="match status" value="1"/>
</dbReference>
<dbReference type="Gene3D" id="3.40.980.10">
    <property type="entry name" value="MoaB/Mog-like domain"/>
    <property type="match status" value="1"/>
</dbReference>
<dbReference type="PANTHER" id="PTHR10192">
    <property type="entry name" value="MOLYBDOPTERIN BIOSYNTHESIS PROTEIN"/>
    <property type="match status" value="1"/>
</dbReference>
<dbReference type="SMART" id="SM00852">
    <property type="entry name" value="MoCF_biosynth"/>
    <property type="match status" value="1"/>
</dbReference>
<dbReference type="InterPro" id="IPR008284">
    <property type="entry name" value="MoCF_biosynth_CS"/>
</dbReference>
<sequence>MHIDRVTPGCGCDSVLPPADMMSVADALDRALALVAPLADTLSLRLFDSFGRTVANTVHAAEAMPFFDNSAMDGFALRCDDLACLGALPIAGTVAAGESPRALPEGAALHIFTGAPLPQGADAVVMVECAVEKQGHVSFTTKPEVGDNIRHAGSDQAAGQELLVAGARIEAHHIGLLAANGIETVEVVRRPRIAVFSTGDELASGKRKLGQIPDANRPMLIALAQVAGADVDDLGILSDDLEATVAALKNLGAQYDLILTSGAVSMGGKDHIREALVAAGGDVQGWRVALKPGKPVMFGKLGGAAFTGLPGNPFAVHVGFHMYVLPQIARLLGAVPAPFAPVPAVAGFNWTRKAGRAEVFPVRLVRYDSTGMPVLERLGRSVSATLLPLGQADGLAIVPADCGEISTGAPLSWRPFCIIGEDP</sequence>
<dbReference type="Proteomes" id="UP000220836">
    <property type="component" value="Unassembled WGS sequence"/>
</dbReference>
<evidence type="ECO:0000256" key="1">
    <source>
        <dbReference type="ARBA" id="ARBA00002901"/>
    </source>
</evidence>
<dbReference type="Gene3D" id="2.170.190.11">
    <property type="entry name" value="Molybdopterin biosynthesis moea protein, domain 3"/>
    <property type="match status" value="1"/>
</dbReference>
<dbReference type="AlphaFoldDB" id="A0A238L658"/>
<dbReference type="InterPro" id="IPR036135">
    <property type="entry name" value="MoeA_linker/N_sf"/>
</dbReference>
<dbReference type="SUPFAM" id="SSF63882">
    <property type="entry name" value="MoeA N-terminal region -like"/>
    <property type="match status" value="1"/>
</dbReference>
<evidence type="ECO:0000313" key="8">
    <source>
        <dbReference type="EMBL" id="SMX50477.1"/>
    </source>
</evidence>
<comment type="function">
    <text evidence="1 6">Catalyzes the insertion of molybdate into adenylated molybdopterin with the concomitant release of AMP.</text>
</comment>
<dbReference type="GO" id="GO:0006777">
    <property type="term" value="P:Mo-molybdopterin cofactor biosynthetic process"/>
    <property type="evidence" value="ECO:0007669"/>
    <property type="project" value="UniProtKB-UniRule"/>
</dbReference>
<evidence type="ECO:0000256" key="5">
    <source>
        <dbReference type="ARBA" id="ARBA00047317"/>
    </source>
</evidence>
<dbReference type="Gene3D" id="2.40.340.10">
    <property type="entry name" value="MoeA, C-terminal, domain IV"/>
    <property type="match status" value="1"/>
</dbReference>
<dbReference type="UniPathway" id="UPA00344"/>
<dbReference type="PANTHER" id="PTHR10192:SF5">
    <property type="entry name" value="GEPHYRIN"/>
    <property type="match status" value="1"/>
</dbReference>
<dbReference type="SUPFAM" id="SSF53218">
    <property type="entry name" value="Molybdenum cofactor biosynthesis proteins"/>
    <property type="match status" value="1"/>
</dbReference>
<evidence type="ECO:0000313" key="9">
    <source>
        <dbReference type="Proteomes" id="UP000220836"/>
    </source>
</evidence>
<dbReference type="Pfam" id="PF03453">
    <property type="entry name" value="MoeA_N"/>
    <property type="match status" value="1"/>
</dbReference>
<dbReference type="Pfam" id="PF03454">
    <property type="entry name" value="MoeA_C"/>
    <property type="match status" value="1"/>
</dbReference>
<dbReference type="OrthoDB" id="9804758at2"/>
<evidence type="ECO:0000256" key="4">
    <source>
        <dbReference type="ARBA" id="ARBA00023150"/>
    </source>
</evidence>
<reference evidence="8 9" key="1">
    <citation type="submission" date="2017-05" db="EMBL/GenBank/DDBJ databases">
        <authorList>
            <person name="Song R."/>
            <person name="Chenine A.L."/>
            <person name="Ruprecht R.M."/>
        </authorList>
    </citation>
    <scope>NUCLEOTIDE SEQUENCE [LARGE SCALE GENOMIC DNA]</scope>
    <source>
        <strain evidence="8 9">CECT 8663</strain>
    </source>
</reference>
<organism evidence="8 9">
    <name type="scientific">Pelagimonas varians</name>
    <dbReference type="NCBI Taxonomy" id="696760"/>
    <lineage>
        <taxon>Bacteria</taxon>
        <taxon>Pseudomonadati</taxon>
        <taxon>Pseudomonadota</taxon>
        <taxon>Alphaproteobacteria</taxon>
        <taxon>Rhodobacterales</taxon>
        <taxon>Roseobacteraceae</taxon>
        <taxon>Pelagimonas</taxon>
    </lineage>
</organism>
<dbReference type="RefSeq" id="WP_097807061.1">
    <property type="nucleotide sequence ID" value="NZ_FXYH01000033.1"/>
</dbReference>
<dbReference type="InterPro" id="IPR036425">
    <property type="entry name" value="MoaB/Mog-like_dom_sf"/>
</dbReference>
<dbReference type="EMBL" id="FXYH01000033">
    <property type="protein sequence ID" value="SMX50477.1"/>
    <property type="molecule type" value="Genomic_DNA"/>
</dbReference>
<dbReference type="EC" id="2.10.1.1" evidence="6"/>
<dbReference type="NCBIfam" id="NF045515">
    <property type="entry name" value="Glp_gephyrin"/>
    <property type="match status" value="1"/>
</dbReference>
<evidence type="ECO:0000256" key="2">
    <source>
        <dbReference type="ARBA" id="ARBA00005046"/>
    </source>
</evidence>
<dbReference type="GO" id="GO:0061599">
    <property type="term" value="F:molybdopterin molybdotransferase activity"/>
    <property type="evidence" value="ECO:0007669"/>
    <property type="project" value="UniProtKB-UniRule"/>
</dbReference>
<dbReference type="Gene3D" id="3.90.105.10">
    <property type="entry name" value="Molybdopterin biosynthesis moea protein, domain 2"/>
    <property type="match status" value="1"/>
</dbReference>
<dbReference type="InterPro" id="IPR005110">
    <property type="entry name" value="MoeA_linker/N"/>
</dbReference>
<evidence type="ECO:0000259" key="7">
    <source>
        <dbReference type="SMART" id="SM00852"/>
    </source>
</evidence>
<dbReference type="GO" id="GO:0005829">
    <property type="term" value="C:cytosol"/>
    <property type="evidence" value="ECO:0007669"/>
    <property type="project" value="TreeGrafter"/>
</dbReference>
<dbReference type="InterPro" id="IPR005111">
    <property type="entry name" value="MoeA_C_domain_IV"/>
</dbReference>
<protein>
    <recommendedName>
        <fullName evidence="6">Molybdopterin molybdenumtransferase</fullName>
        <ecNumber evidence="6">2.10.1.1</ecNumber>
    </recommendedName>
</protein>
<keyword evidence="9" id="KW-1185">Reference proteome</keyword>
<proteinExistence type="inferred from homology"/>
<gene>
    <name evidence="8" type="primary">moeA_3</name>
    <name evidence="8" type="ORF">PEV8663_04667</name>
</gene>
<keyword evidence="6" id="KW-0479">Metal-binding</keyword>
<dbReference type="NCBIfam" id="TIGR00177">
    <property type="entry name" value="molyb_syn"/>
    <property type="match status" value="1"/>
</dbReference>
<comment type="catalytic activity">
    <reaction evidence="5">
        <text>adenylyl-molybdopterin + molybdate = Mo-molybdopterin + AMP + H(+)</text>
        <dbReference type="Rhea" id="RHEA:35047"/>
        <dbReference type="ChEBI" id="CHEBI:15378"/>
        <dbReference type="ChEBI" id="CHEBI:36264"/>
        <dbReference type="ChEBI" id="CHEBI:62727"/>
        <dbReference type="ChEBI" id="CHEBI:71302"/>
        <dbReference type="ChEBI" id="CHEBI:456215"/>
        <dbReference type="EC" id="2.10.1.1"/>
    </reaction>
</comment>
<accession>A0A238L658</accession>
<dbReference type="GO" id="GO:0046872">
    <property type="term" value="F:metal ion binding"/>
    <property type="evidence" value="ECO:0007669"/>
    <property type="project" value="UniProtKB-UniRule"/>
</dbReference>
<evidence type="ECO:0000256" key="6">
    <source>
        <dbReference type="RuleBase" id="RU365090"/>
    </source>
</evidence>
<comment type="cofactor">
    <cofactor evidence="6">
        <name>Mg(2+)</name>
        <dbReference type="ChEBI" id="CHEBI:18420"/>
    </cofactor>
</comment>
<dbReference type="InterPro" id="IPR036688">
    <property type="entry name" value="MoeA_C_domain_IV_sf"/>
</dbReference>
<evidence type="ECO:0000256" key="3">
    <source>
        <dbReference type="ARBA" id="ARBA00010763"/>
    </source>
</evidence>
<name>A0A238L658_9RHOB</name>
<dbReference type="CDD" id="cd00887">
    <property type="entry name" value="MoeA"/>
    <property type="match status" value="1"/>
</dbReference>
<keyword evidence="4 6" id="KW-0501">Molybdenum cofactor biosynthesis</keyword>
<comment type="pathway">
    <text evidence="2 6">Cofactor biosynthesis; molybdopterin biosynthesis.</text>
</comment>
<dbReference type="PROSITE" id="PS01079">
    <property type="entry name" value="MOCF_BIOSYNTHESIS_2"/>
    <property type="match status" value="1"/>
</dbReference>
<feature type="domain" description="MoaB/Mog" evidence="7">
    <location>
        <begin position="194"/>
        <end position="330"/>
    </location>
</feature>
<keyword evidence="6 8" id="KW-0808">Transferase</keyword>